<dbReference type="EnsemblMetazoa" id="Aqu2.1.15704_001">
    <property type="protein sequence ID" value="Aqu2.1.15704_001"/>
    <property type="gene ID" value="Aqu2.1.15704"/>
</dbReference>
<feature type="compositionally biased region" description="Low complexity" evidence="1">
    <location>
        <begin position="292"/>
        <end position="302"/>
    </location>
</feature>
<feature type="compositionally biased region" description="Basic and acidic residues" evidence="1">
    <location>
        <begin position="622"/>
        <end position="637"/>
    </location>
</feature>
<feature type="region of interest" description="Disordered" evidence="1">
    <location>
        <begin position="124"/>
        <end position="152"/>
    </location>
</feature>
<protein>
    <submittedName>
        <fullName evidence="2">Uncharacterized protein</fullName>
    </submittedName>
</protein>
<dbReference type="Proteomes" id="UP000007879">
    <property type="component" value="Unassembled WGS sequence"/>
</dbReference>
<feature type="compositionally biased region" description="Low complexity" evidence="1">
    <location>
        <begin position="563"/>
        <end position="572"/>
    </location>
</feature>
<feature type="compositionally biased region" description="Low complexity" evidence="1">
    <location>
        <begin position="515"/>
        <end position="526"/>
    </location>
</feature>
<feature type="region of interest" description="Disordered" evidence="1">
    <location>
        <begin position="321"/>
        <end position="684"/>
    </location>
</feature>
<proteinExistence type="predicted"/>
<evidence type="ECO:0000256" key="1">
    <source>
        <dbReference type="SAM" id="MobiDB-lite"/>
    </source>
</evidence>
<organism evidence="2">
    <name type="scientific">Amphimedon queenslandica</name>
    <name type="common">Sponge</name>
    <dbReference type="NCBI Taxonomy" id="400682"/>
    <lineage>
        <taxon>Eukaryota</taxon>
        <taxon>Metazoa</taxon>
        <taxon>Porifera</taxon>
        <taxon>Demospongiae</taxon>
        <taxon>Heteroscleromorpha</taxon>
        <taxon>Haplosclerida</taxon>
        <taxon>Niphatidae</taxon>
        <taxon>Amphimedon</taxon>
    </lineage>
</organism>
<sequence>MSDSEENQYSSPPVASEEALSPSDEFSTISKVEEENISGEIEIDVGKGLLDEVSKEVAGKINYDGLLISTSLLDKGDYKPIEDEEFDFDIPEEHFNISLTGVTQTSIESDSFDLDTFLGIRKLHTAGPSTDPTQQPPGTEEVAATQEEPDQVQESVLLPSAVEDSQEVAAGGGEDDNVLIPGPSCIGDDVVALNSNQQLDNKDSKQENNNDNITSDPPPATIAQTSVQTDGDKLTSNEISPIIEDKAPPTIADTPLDAKNFPADDETPYSDYVTPPTRIHEISSETSGAITADSADFSSSSYSSTCLMTADTKLSPIKAPLQAEGVESDTKKDVPSIRTSSLRKPSAKKGAFSSSPFDSEGSASASSATFVKDSTFTVSKNSGSENDPVSLSNETQILETAGDSEGAQDNKKTQNGTFCSSTSSGKSEGTTGSTKIAKSRLVKPSSSTTATTAGKSKLVRPSSARTASGTAATGLNKKPIKPNLMVTKGKILATTTRPGATKQQPMAARGGGGVSTTSTSGLKSKSAPSITSKGSGGAPANKPLIKGPSNKTSLTKGSDKTDGAAVGVGVKKGSIRSGLVPPSVTSRPSSAKTGSQVAPPTKGKSLLTRPVARKPALGGAMKKPEEIKRKKKLESTKDVGVTETDSNQVSDVTTPTTRRHSTGDTPKIKSDATPNRLKRRSFIPTPTRITNKEARPISCQFDDHLVKRAAQSRFRRPVAPPKGGAKTNGTKPVETAKPPEDPVESEEVEFEYDPEYEKQLLSLTSKPKVFHSPLNKENLQEEPHSEWSPIPRRMTYLPGDESIQCTKYTHVRNNS</sequence>
<feature type="compositionally biased region" description="Polar residues" evidence="1">
    <location>
        <begin position="352"/>
        <end position="398"/>
    </location>
</feature>
<keyword evidence="3" id="KW-1185">Reference proteome</keyword>
<feature type="region of interest" description="Disordered" evidence="1">
    <location>
        <begin position="773"/>
        <end position="793"/>
    </location>
</feature>
<feature type="compositionally biased region" description="Polar residues" evidence="1">
    <location>
        <begin position="127"/>
        <end position="137"/>
    </location>
</feature>
<name>A0A1X7TLC3_AMPQE</name>
<dbReference type="KEGG" id="aqu:105314673"/>
<feature type="compositionally biased region" description="Low complexity" evidence="1">
    <location>
        <begin position="416"/>
        <end position="434"/>
    </location>
</feature>
<feature type="region of interest" description="Disordered" evidence="1">
    <location>
        <begin position="714"/>
        <end position="746"/>
    </location>
</feature>
<feature type="compositionally biased region" description="Polar residues" evidence="1">
    <location>
        <begin position="583"/>
        <end position="598"/>
    </location>
</feature>
<feature type="region of interest" description="Disordered" evidence="1">
    <location>
        <begin position="1"/>
        <end position="33"/>
    </location>
</feature>
<feature type="compositionally biased region" description="Low complexity" evidence="1">
    <location>
        <begin position="445"/>
        <end position="474"/>
    </location>
</feature>
<dbReference type="InParanoid" id="A0A1X7TLC3"/>
<gene>
    <name evidence="2" type="primary">105314673</name>
</gene>
<reference evidence="3" key="1">
    <citation type="journal article" date="2010" name="Nature">
        <title>The Amphimedon queenslandica genome and the evolution of animal complexity.</title>
        <authorList>
            <person name="Srivastava M."/>
            <person name="Simakov O."/>
            <person name="Chapman J."/>
            <person name="Fahey B."/>
            <person name="Gauthier M.E."/>
            <person name="Mitros T."/>
            <person name="Richards G.S."/>
            <person name="Conaco C."/>
            <person name="Dacre M."/>
            <person name="Hellsten U."/>
            <person name="Larroux C."/>
            <person name="Putnam N.H."/>
            <person name="Stanke M."/>
            <person name="Adamska M."/>
            <person name="Darling A."/>
            <person name="Degnan S.M."/>
            <person name="Oakley T.H."/>
            <person name="Plachetzki D.C."/>
            <person name="Zhai Y."/>
            <person name="Adamski M."/>
            <person name="Calcino A."/>
            <person name="Cummins S.F."/>
            <person name="Goodstein D.M."/>
            <person name="Harris C."/>
            <person name="Jackson D.J."/>
            <person name="Leys S.P."/>
            <person name="Shu S."/>
            <person name="Woodcroft B.J."/>
            <person name="Vervoort M."/>
            <person name="Kosik K.S."/>
            <person name="Manning G."/>
            <person name="Degnan B.M."/>
            <person name="Rokhsar D.S."/>
        </authorList>
    </citation>
    <scope>NUCLEOTIDE SEQUENCE [LARGE SCALE GENOMIC DNA]</scope>
</reference>
<feature type="compositionally biased region" description="Polar residues" evidence="1">
    <location>
        <begin position="493"/>
        <end position="504"/>
    </location>
</feature>
<dbReference type="AlphaFoldDB" id="A0A1X7TLC3"/>
<feature type="region of interest" description="Disordered" evidence="1">
    <location>
        <begin position="199"/>
        <end position="302"/>
    </location>
</feature>
<accession>A0A1X7TLC3</accession>
<evidence type="ECO:0000313" key="2">
    <source>
        <dbReference type="EnsemblMetazoa" id="Aqu2.1.15704_001"/>
    </source>
</evidence>
<reference evidence="2" key="2">
    <citation type="submission" date="2017-05" db="UniProtKB">
        <authorList>
            <consortium name="EnsemblMetazoa"/>
        </authorList>
    </citation>
    <scope>IDENTIFICATION</scope>
</reference>
<evidence type="ECO:0000313" key="3">
    <source>
        <dbReference type="Proteomes" id="UP000007879"/>
    </source>
</evidence>
<dbReference type="EnsemblMetazoa" id="XM_011408980.2">
    <property type="protein sequence ID" value="XP_011407282.2"/>
    <property type="gene ID" value="LOC105314673"/>
</dbReference>
<feature type="compositionally biased region" description="Polar residues" evidence="1">
    <location>
        <begin position="643"/>
        <end position="656"/>
    </location>
</feature>